<proteinExistence type="predicted"/>
<evidence type="ECO:0008006" key="8">
    <source>
        <dbReference type="Google" id="ProtNLM"/>
    </source>
</evidence>
<evidence type="ECO:0000256" key="4">
    <source>
        <dbReference type="ARBA" id="ARBA00023163"/>
    </source>
</evidence>
<dbReference type="InterPro" id="IPR036388">
    <property type="entry name" value="WH-like_DNA-bd_sf"/>
</dbReference>
<dbReference type="EMBL" id="KJ776830">
    <property type="protein sequence ID" value="AIA20118.1"/>
    <property type="molecule type" value="Genomic_DNA"/>
</dbReference>
<keyword evidence="4" id="KW-0804">Transcription</keyword>
<accession>A0A059XCZ6</accession>
<dbReference type="GO" id="GO:0003700">
    <property type="term" value="F:DNA-binding transcription factor activity"/>
    <property type="evidence" value="ECO:0007669"/>
    <property type="project" value="InterPro"/>
</dbReference>
<dbReference type="InterPro" id="IPR014710">
    <property type="entry name" value="RmlC-like_jellyroll"/>
</dbReference>
<dbReference type="CDD" id="cd00038">
    <property type="entry name" value="CAP_ED"/>
    <property type="match status" value="1"/>
</dbReference>
<reference evidence="7" key="1">
    <citation type="journal article" date="2014" name="Sci. Rep.">
        <title>Minimally destructive sampling of type specimens of Pyropia (Bangiales, Rhodophyta) recovers complete plastid and mitochondrial genomes.</title>
        <authorList>
            <person name="Hughey J.R."/>
            <person name="Gabrielson P.W."/>
            <person name="Rohmer L."/>
            <person name="Tortolani J."/>
            <person name="Silva M."/>
            <person name="Miller K.A."/>
            <person name="Young J.D."/>
            <person name="Martell C."/>
            <person name="Ruediger E."/>
        </authorList>
    </citation>
    <scope>NUCLEOTIDE SEQUENCE</scope>
</reference>
<evidence type="ECO:0000259" key="6">
    <source>
        <dbReference type="PROSITE" id="PS51063"/>
    </source>
</evidence>
<dbReference type="InterPro" id="IPR018335">
    <property type="entry name" value="Tscrpt_reg_HTH_Crp-type_CS"/>
</dbReference>
<evidence type="ECO:0000256" key="3">
    <source>
        <dbReference type="ARBA" id="ARBA00023125"/>
    </source>
</evidence>
<keyword evidence="3" id="KW-0238">DNA-binding</keyword>
<organism evidence="7">
    <name type="scientific">Pyropia perforata</name>
    <name type="common">Red alga</name>
    <name type="synonym">Porphyra perforata</name>
    <dbReference type="NCBI Taxonomy" id="182771"/>
    <lineage>
        <taxon>Eukaryota</taxon>
        <taxon>Rhodophyta</taxon>
        <taxon>Bangiophyceae</taxon>
        <taxon>Bangiales</taxon>
        <taxon>Bangiaceae</taxon>
        <taxon>Pyropia</taxon>
    </lineage>
</organism>
<dbReference type="GO" id="GO:0003677">
    <property type="term" value="F:DNA binding"/>
    <property type="evidence" value="ECO:0007669"/>
    <property type="project" value="UniProtKB-KW"/>
</dbReference>
<dbReference type="PROSITE" id="PS50042">
    <property type="entry name" value="CNMP_BINDING_3"/>
    <property type="match status" value="1"/>
</dbReference>
<dbReference type="Pfam" id="PF13545">
    <property type="entry name" value="HTH_Crp_2"/>
    <property type="match status" value="1"/>
</dbReference>
<evidence type="ECO:0000259" key="5">
    <source>
        <dbReference type="PROSITE" id="PS50042"/>
    </source>
</evidence>
<dbReference type="InterPro" id="IPR018490">
    <property type="entry name" value="cNMP-bd_dom_sf"/>
</dbReference>
<name>A0A059XCZ6_PYRPE</name>
<keyword evidence="7" id="KW-0934">Plastid</keyword>
<dbReference type="InterPro" id="IPR036390">
    <property type="entry name" value="WH_DNA-bd_sf"/>
</dbReference>
<dbReference type="Gene3D" id="2.60.120.10">
    <property type="entry name" value="Jelly Rolls"/>
    <property type="match status" value="1"/>
</dbReference>
<dbReference type="InterPro" id="IPR012318">
    <property type="entry name" value="HTH_CRP"/>
</dbReference>
<dbReference type="SUPFAM" id="SSF46785">
    <property type="entry name" value="Winged helix' DNA-binding domain"/>
    <property type="match status" value="1"/>
</dbReference>
<dbReference type="SUPFAM" id="SSF51206">
    <property type="entry name" value="cAMP-binding domain-like"/>
    <property type="match status" value="1"/>
</dbReference>
<protein>
    <recommendedName>
        <fullName evidence="8">Global nitrogen transcriptional regulator</fullName>
    </recommendedName>
</protein>
<dbReference type="PROSITE" id="PS00042">
    <property type="entry name" value="HTH_CRP_1"/>
    <property type="match status" value="1"/>
</dbReference>
<gene>
    <name evidence="7" type="primary">ycf28</name>
</gene>
<geneLocation type="plastid" evidence="7"/>
<evidence type="ECO:0000256" key="1">
    <source>
        <dbReference type="ARBA" id="ARBA00004474"/>
    </source>
</evidence>
<dbReference type="InterPro" id="IPR000595">
    <property type="entry name" value="cNMP-bd_dom"/>
</dbReference>
<dbReference type="GO" id="GO:0009536">
    <property type="term" value="C:plastid"/>
    <property type="evidence" value="ECO:0007669"/>
    <property type="project" value="UniProtKB-SubCell"/>
</dbReference>
<feature type="domain" description="Cyclic nucleotide-binding" evidence="5">
    <location>
        <begin position="59"/>
        <end position="118"/>
    </location>
</feature>
<keyword evidence="2" id="KW-0805">Transcription regulation</keyword>
<dbReference type="SMART" id="SM00419">
    <property type="entry name" value="HTH_CRP"/>
    <property type="match status" value="1"/>
</dbReference>
<dbReference type="Pfam" id="PF00027">
    <property type="entry name" value="cNMP_binding"/>
    <property type="match status" value="1"/>
</dbReference>
<feature type="domain" description="HTH crp-type" evidence="6">
    <location>
        <begin position="155"/>
        <end position="228"/>
    </location>
</feature>
<dbReference type="PROSITE" id="PS51063">
    <property type="entry name" value="HTH_CRP_2"/>
    <property type="match status" value="1"/>
</dbReference>
<dbReference type="Gene3D" id="1.10.10.10">
    <property type="entry name" value="Winged helix-like DNA-binding domain superfamily/Winged helix DNA-binding domain"/>
    <property type="match status" value="1"/>
</dbReference>
<sequence length="237" mass="27297">MTKNYLNHRKSISTFSVSNSKNFFSYNPWLLFFNSNKIDYQLFLLNPNDVILFNNSSRLYIILLGSFIITKVFKSKHRITLNLLTSGDTFGQLELENNNFYYEAKAIGKTEVACINYDTIIQACINYPSFNMFFFNHLISRSEKTYYFIEIISHKSITSRLVSLLLLLAEQNGTQSNNGIILKFSVTHKMLAQIVGSSRVSVTRILSKLLKAKLISMQKKKIVIHSPVLLSQRILNK</sequence>
<dbReference type="CDD" id="cd00092">
    <property type="entry name" value="HTH_CRP"/>
    <property type="match status" value="1"/>
</dbReference>
<dbReference type="AlphaFoldDB" id="A0A059XCZ6"/>
<evidence type="ECO:0000256" key="2">
    <source>
        <dbReference type="ARBA" id="ARBA00023015"/>
    </source>
</evidence>
<comment type="subcellular location">
    <subcellularLocation>
        <location evidence="1">Plastid</location>
    </subcellularLocation>
</comment>
<evidence type="ECO:0000313" key="7">
    <source>
        <dbReference type="EMBL" id="AIA20118.1"/>
    </source>
</evidence>